<feature type="domain" description="Fibronectin type-III" evidence="2">
    <location>
        <begin position="395"/>
        <end position="498"/>
    </location>
</feature>
<dbReference type="EMBL" id="CAJNJA010012130">
    <property type="protein sequence ID" value="CAE7289143.1"/>
    <property type="molecule type" value="Genomic_DNA"/>
</dbReference>
<dbReference type="InterPro" id="IPR003961">
    <property type="entry name" value="FN3_dom"/>
</dbReference>
<dbReference type="PANTHER" id="PTHR46708">
    <property type="entry name" value="TENASCIN"/>
    <property type="match status" value="1"/>
</dbReference>
<evidence type="ECO:0000256" key="1">
    <source>
        <dbReference type="ARBA" id="ARBA00022737"/>
    </source>
</evidence>
<evidence type="ECO:0000259" key="2">
    <source>
        <dbReference type="PROSITE" id="PS50853"/>
    </source>
</evidence>
<dbReference type="SMART" id="SM00060">
    <property type="entry name" value="FN3"/>
    <property type="match status" value="4"/>
</dbReference>
<evidence type="ECO:0000313" key="3">
    <source>
        <dbReference type="EMBL" id="CAE7289143.1"/>
    </source>
</evidence>
<dbReference type="InterPro" id="IPR050991">
    <property type="entry name" value="ECM_Regulatory_Proteins"/>
</dbReference>
<dbReference type="PROSITE" id="PS50853">
    <property type="entry name" value="FN3"/>
    <property type="match status" value="1"/>
</dbReference>
<organism evidence="3 4">
    <name type="scientific">Symbiodinium necroappetens</name>
    <dbReference type="NCBI Taxonomy" id="1628268"/>
    <lineage>
        <taxon>Eukaryota</taxon>
        <taxon>Sar</taxon>
        <taxon>Alveolata</taxon>
        <taxon>Dinophyceae</taxon>
        <taxon>Suessiales</taxon>
        <taxon>Symbiodiniaceae</taxon>
        <taxon>Symbiodinium</taxon>
    </lineage>
</organism>
<feature type="non-terminal residue" evidence="3">
    <location>
        <position position="1"/>
    </location>
</feature>
<comment type="caution">
    <text evidence="3">The sequence shown here is derived from an EMBL/GenBank/DDBJ whole genome shotgun (WGS) entry which is preliminary data.</text>
</comment>
<dbReference type="Gene3D" id="2.60.40.10">
    <property type="entry name" value="Immunoglobulins"/>
    <property type="match status" value="2"/>
</dbReference>
<accession>A0A812N4W8</accession>
<reference evidence="3" key="1">
    <citation type="submission" date="2021-02" db="EMBL/GenBank/DDBJ databases">
        <authorList>
            <person name="Dougan E. K."/>
            <person name="Rhodes N."/>
            <person name="Thang M."/>
            <person name="Chan C."/>
        </authorList>
    </citation>
    <scope>NUCLEOTIDE SEQUENCE</scope>
</reference>
<dbReference type="AlphaFoldDB" id="A0A812N4W8"/>
<evidence type="ECO:0000313" key="4">
    <source>
        <dbReference type="Proteomes" id="UP000601435"/>
    </source>
</evidence>
<dbReference type="CDD" id="cd00063">
    <property type="entry name" value="FN3"/>
    <property type="match status" value="3"/>
</dbReference>
<dbReference type="SUPFAM" id="SSF49265">
    <property type="entry name" value="Fibronectin type III"/>
    <property type="match status" value="2"/>
</dbReference>
<keyword evidence="4" id="KW-1185">Reference proteome</keyword>
<dbReference type="InterPro" id="IPR036116">
    <property type="entry name" value="FN3_sf"/>
</dbReference>
<proteinExistence type="predicted"/>
<gene>
    <name evidence="3" type="ORF">SNEC2469_LOCUS7076</name>
</gene>
<name>A0A812N4W8_9DINO</name>
<keyword evidence="1" id="KW-0677">Repeat</keyword>
<dbReference type="InterPro" id="IPR013783">
    <property type="entry name" value="Ig-like_fold"/>
</dbReference>
<sequence length="755" mass="82205">LKTRPVAPTMGAIRARVVHAYHDHLILECAGAVPDWSRGEASDVKGYSARYYECARSYGAYNGAWVYVELVELLEECASTELLRFALRGLSPERQYVVEVAALTAAGRGPWSESSEKLATWRVAPRLAPPQALLRTHDTLVLGWDREEPDPETLSGEVHDEDITEFLVKVAPAFGNRTAQARTHRVQLQKACSFAETWAAVKDENSSFSATPFFFCEGAAGRYQFVSVVPGLLPDQRYCCQVASRAASGEGDWSHTSVEVMMLPVAPLVDLAQVDEVQHDQIQISWEHVQLKTGIAAGLCDRLCLTKSLEDLHVCAYAVRAAAWTTWRGPQWRKPETVEVETLPVAEGGRLQFAIKDLEPEKLYVVEIRAQGASGWGEWSRVGENPVCTAVVAQEPTAPELVYATSRALTFAFPGVEDSRIIAYEVRRHEGWRGRPTRPLRFDSQSLAVRVTSENRWVVTVDQLQRGTTYTLQTRGITAGGGVTKWSEKSEPMATLADEDTGHEVEVSVGVNDDTPGMGPLQLATAMPVADVNSAESMEDFSKKLESVLAFTIDQATAGVRLPSVRIPSVAEQAEELLHAHHGDCRAAVLEAAKIEDDDTWRTKLPDFLIQQVPVVGCSTVLLRELWRSIRRCALVAHLYGHDTRSPETQALILTCLVPGGSGTPAAPAVPAAGTGSASSQQGYVVKDQSAVLNPGVLGAEDVVSSRRVALLVSRALAKETFVRATGLKSAGQVVGLLEVAGRLLKNSSKARRVC</sequence>
<dbReference type="OrthoDB" id="428902at2759"/>
<protein>
    <recommendedName>
        <fullName evidence="2">Fibronectin type-III domain-containing protein</fullName>
    </recommendedName>
</protein>
<dbReference type="PANTHER" id="PTHR46708:SF11">
    <property type="entry name" value="RECEPTOR-TYPE TYROSINE-PROTEIN PHOSPHATASE ETA-LIKE"/>
    <property type="match status" value="1"/>
</dbReference>
<dbReference type="Proteomes" id="UP000601435">
    <property type="component" value="Unassembled WGS sequence"/>
</dbReference>